<dbReference type="NCBIfam" id="TIGR01934">
    <property type="entry name" value="MenG_MenH_UbiE"/>
    <property type="match status" value="1"/>
</dbReference>
<reference evidence="5 6" key="1">
    <citation type="submission" date="2022-04" db="EMBL/GenBank/DDBJ databases">
        <title>Human microbiome associated bacterial genomes.</title>
        <authorList>
            <person name="Sandstrom S."/>
            <person name="Salamzade R."/>
            <person name="Kalan L.R."/>
        </authorList>
    </citation>
    <scope>NUCLEOTIDE SEQUENCE [LARGE SCALE GENOMIC DNA]</scope>
    <source>
        <strain evidence="6">p3-SID767</strain>
    </source>
</reference>
<proteinExistence type="inferred from homology"/>
<feature type="binding site" evidence="4">
    <location>
        <position position="86"/>
    </location>
    <ligand>
        <name>S-adenosyl-L-methionine</name>
        <dbReference type="ChEBI" id="CHEBI:59789"/>
    </ligand>
</feature>
<evidence type="ECO:0000256" key="1">
    <source>
        <dbReference type="ARBA" id="ARBA00022603"/>
    </source>
</evidence>
<feature type="binding site" evidence="4">
    <location>
        <begin position="108"/>
        <end position="109"/>
    </location>
    <ligand>
        <name>S-adenosyl-L-methionine</name>
        <dbReference type="ChEBI" id="CHEBI:59789"/>
    </ligand>
</feature>
<keyword evidence="4" id="KW-0474">Menaquinone biosynthesis</keyword>
<dbReference type="InterPro" id="IPR023576">
    <property type="entry name" value="UbiE/COQ5_MeTrFase_CS"/>
</dbReference>
<dbReference type="SUPFAM" id="SSF53335">
    <property type="entry name" value="S-adenosyl-L-methionine-dependent methyltransferases"/>
    <property type="match status" value="1"/>
</dbReference>
<dbReference type="Gene3D" id="3.40.50.150">
    <property type="entry name" value="Vaccinia Virus protein VP39"/>
    <property type="match status" value="1"/>
</dbReference>
<dbReference type="RefSeq" id="WP_044493722.1">
    <property type="nucleotide sequence ID" value="NZ_CABKSP010000002.1"/>
</dbReference>
<dbReference type="PROSITE" id="PS51608">
    <property type="entry name" value="SAM_MT_UBIE"/>
    <property type="match status" value="1"/>
</dbReference>
<comment type="function">
    <text evidence="4">Methyltransferase required for the conversion of demethylmenaquinol (DMKH2) to menaquinol (MKH2).</text>
</comment>
<evidence type="ECO:0000256" key="2">
    <source>
        <dbReference type="ARBA" id="ARBA00022679"/>
    </source>
</evidence>
<keyword evidence="2 4" id="KW-0808">Transferase</keyword>
<dbReference type="InterPro" id="IPR029063">
    <property type="entry name" value="SAM-dependent_MTases_sf"/>
</dbReference>
<comment type="catalytic activity">
    <reaction evidence="4">
        <text>a 2-demethylmenaquinol + S-adenosyl-L-methionine = a menaquinol + S-adenosyl-L-homocysteine + H(+)</text>
        <dbReference type="Rhea" id="RHEA:42640"/>
        <dbReference type="Rhea" id="RHEA-COMP:9539"/>
        <dbReference type="Rhea" id="RHEA-COMP:9563"/>
        <dbReference type="ChEBI" id="CHEBI:15378"/>
        <dbReference type="ChEBI" id="CHEBI:18151"/>
        <dbReference type="ChEBI" id="CHEBI:55437"/>
        <dbReference type="ChEBI" id="CHEBI:57856"/>
        <dbReference type="ChEBI" id="CHEBI:59789"/>
        <dbReference type="EC" id="2.1.1.163"/>
    </reaction>
</comment>
<comment type="similarity">
    <text evidence="4">Belongs to the class I-like SAM-binding methyltransferase superfamily. MenG/UbiE family.</text>
</comment>
<feature type="binding site" evidence="4">
    <location>
        <position position="68"/>
    </location>
    <ligand>
        <name>S-adenosyl-L-methionine</name>
        <dbReference type="ChEBI" id="CHEBI:59789"/>
    </ligand>
</feature>
<comment type="pathway">
    <text evidence="4">Quinol/quinone metabolism; menaquinone biosynthesis; menaquinol from 1,4-dihydroxy-2-naphthoate: step 2/2.</text>
</comment>
<sequence>MSPTRRGRRASLDKKPDDVASMFDQVAERYDITNDVLSLGQTKRWRKKLVQALDVQAGETVLDLAAGTGSSTEPFHDAGATAIACDFSLGMLQVGKRRRPDMTFIAGDGMNLPFAANSFDAVTISFGLRNIVSPQTGLAELLRVTKPGGRLAVMEFSDPTFRPFNVVYNEYLMRALPPVARAVSSNPDAYVYLAESIRAWPNQDNLAQMIADTGWSDVKYRNLSGGIVAIHYAVKGYDDAAAGSAGDGVHSATGGV</sequence>
<dbReference type="EMBL" id="JALXMO010000006">
    <property type="protein sequence ID" value="MCT1606488.1"/>
    <property type="molecule type" value="Genomic_DNA"/>
</dbReference>
<evidence type="ECO:0000256" key="4">
    <source>
        <dbReference type="HAMAP-Rule" id="MF_01813"/>
    </source>
</evidence>
<dbReference type="GO" id="GO:0032259">
    <property type="term" value="P:methylation"/>
    <property type="evidence" value="ECO:0007669"/>
    <property type="project" value="UniProtKB-KW"/>
</dbReference>
<gene>
    <name evidence="4" type="primary">menG</name>
    <name evidence="5" type="ORF">M3B43_03930</name>
</gene>
<comment type="caution">
    <text evidence="5">The sequence shown here is derived from an EMBL/GenBank/DDBJ whole genome shotgun (WGS) entry which is preliminary data.</text>
</comment>
<protein>
    <recommendedName>
        <fullName evidence="4">Demethylmenaquinone methyltransferase</fullName>
        <ecNumber evidence="4">2.1.1.163</ecNumber>
    </recommendedName>
</protein>
<keyword evidence="3 4" id="KW-0949">S-adenosyl-L-methionine</keyword>
<dbReference type="CDD" id="cd02440">
    <property type="entry name" value="AdoMet_MTases"/>
    <property type="match status" value="1"/>
</dbReference>
<feature type="binding site" evidence="4">
    <location>
        <position position="125"/>
    </location>
    <ligand>
        <name>S-adenosyl-L-methionine</name>
        <dbReference type="ChEBI" id="CHEBI:59789"/>
    </ligand>
</feature>
<dbReference type="Proteomes" id="UP001205046">
    <property type="component" value="Unassembled WGS sequence"/>
</dbReference>
<name>A0ABT2HP67_9MICC</name>
<evidence type="ECO:0000313" key="5">
    <source>
        <dbReference type="EMBL" id="MCT1606488.1"/>
    </source>
</evidence>
<dbReference type="HAMAP" id="MF_01813">
    <property type="entry name" value="MenG_UbiE_methyltr"/>
    <property type="match status" value="1"/>
</dbReference>
<accession>A0ABT2HP67</accession>
<dbReference type="PROSITE" id="PS01184">
    <property type="entry name" value="UBIE_2"/>
    <property type="match status" value="1"/>
</dbReference>
<dbReference type="PANTHER" id="PTHR43591">
    <property type="entry name" value="METHYLTRANSFERASE"/>
    <property type="match status" value="1"/>
</dbReference>
<evidence type="ECO:0000256" key="3">
    <source>
        <dbReference type="ARBA" id="ARBA00022691"/>
    </source>
</evidence>
<dbReference type="NCBIfam" id="NF001241">
    <property type="entry name" value="PRK00216.1-2"/>
    <property type="match status" value="1"/>
</dbReference>
<dbReference type="InterPro" id="IPR004033">
    <property type="entry name" value="UbiE/COQ5_MeTrFase"/>
</dbReference>
<dbReference type="GO" id="GO:0043770">
    <property type="term" value="F:demethylmenaquinone methyltransferase activity"/>
    <property type="evidence" value="ECO:0007669"/>
    <property type="project" value="UniProtKB-EC"/>
</dbReference>
<keyword evidence="1 4" id="KW-0489">Methyltransferase</keyword>
<organism evidence="5 6">
    <name type="scientific">Nesterenkonia massiliensis</name>
    <dbReference type="NCBI Taxonomy" id="1232429"/>
    <lineage>
        <taxon>Bacteria</taxon>
        <taxon>Bacillati</taxon>
        <taxon>Actinomycetota</taxon>
        <taxon>Actinomycetes</taxon>
        <taxon>Micrococcales</taxon>
        <taxon>Micrococcaceae</taxon>
        <taxon>Nesterenkonia</taxon>
    </lineage>
</organism>
<dbReference type="PANTHER" id="PTHR43591:SF24">
    <property type="entry name" value="2-METHOXY-6-POLYPRENYL-1,4-BENZOQUINOL METHYLASE, MITOCHONDRIAL"/>
    <property type="match status" value="1"/>
</dbReference>
<dbReference type="Pfam" id="PF01209">
    <property type="entry name" value="Ubie_methyltran"/>
    <property type="match status" value="1"/>
</dbReference>
<evidence type="ECO:0000313" key="6">
    <source>
        <dbReference type="Proteomes" id="UP001205046"/>
    </source>
</evidence>
<keyword evidence="6" id="KW-1185">Reference proteome</keyword>
<dbReference type="EC" id="2.1.1.163" evidence="4"/>